<dbReference type="AlphaFoldDB" id="A0A1F4Q2H0"/>
<evidence type="ECO:0000256" key="1">
    <source>
        <dbReference type="SAM" id="MobiDB-lite"/>
    </source>
</evidence>
<feature type="region of interest" description="Disordered" evidence="1">
    <location>
        <begin position="1"/>
        <end position="35"/>
    </location>
</feature>
<proteinExistence type="predicted"/>
<sequence>MSEIDPLHLPASSSYLPAKRRPSAGSAKSHGHNDDAKIDAPKEYVFRYDSLWHMETGAVNLISVHQLVEDWVIRPWGEAAGLTASGNGRLLELIPTAILSLYAGGMQHEIFGHGARFREIGFGTKSDLRFWKLKFGQVAITGNSYYIKNNKSPYIDRLGRISAAGGMEATQVMSKRIAQQTAIGGGGYDLGWLYLDTKLDTTEYILANSPAIRRGIVYPYLEEFNQAVFKISSSAFDISSYWRLMGELRLEELVDQYGLKTVLDNDLWHGPNFNFRAIDAGALWNALDPTLWYSAYRVYDYIDTGRDTFSPPSFLPRTNFALTTRGPDFYFRLPFKADGTTLFDPYIRSTANHSENNFGAGLEMHNLYLGHLSGAAFTVNPELHGWYKAGWQGGFGYSLGTGISAQIQDRFSIGGGGYYKTEGPLMGKVENAGFQWYLQAGISL</sequence>
<name>A0A1F4Q2H0_UNCSA</name>
<evidence type="ECO:0000313" key="2">
    <source>
        <dbReference type="EMBL" id="OGB90131.1"/>
    </source>
</evidence>
<dbReference type="Proteomes" id="UP000178724">
    <property type="component" value="Unassembled WGS sequence"/>
</dbReference>
<protein>
    <submittedName>
        <fullName evidence="2">Uncharacterized protein</fullName>
    </submittedName>
</protein>
<dbReference type="EMBL" id="METM01000015">
    <property type="protein sequence ID" value="OGB90131.1"/>
    <property type="molecule type" value="Genomic_DNA"/>
</dbReference>
<gene>
    <name evidence="2" type="ORF">A2625_04905</name>
</gene>
<accession>A0A1F4Q2H0</accession>
<organism evidence="2 3">
    <name type="scientific">candidate division WOR-1 bacterium RIFCSPHIGHO2_01_FULL_53_15</name>
    <dbReference type="NCBI Taxonomy" id="1802564"/>
    <lineage>
        <taxon>Bacteria</taxon>
        <taxon>Bacillati</taxon>
        <taxon>Saganbacteria</taxon>
    </lineage>
</organism>
<comment type="caution">
    <text evidence="2">The sequence shown here is derived from an EMBL/GenBank/DDBJ whole genome shotgun (WGS) entry which is preliminary data.</text>
</comment>
<reference evidence="2 3" key="1">
    <citation type="journal article" date="2016" name="Nat. Commun.">
        <title>Thousands of microbial genomes shed light on interconnected biogeochemical processes in an aquifer system.</title>
        <authorList>
            <person name="Anantharaman K."/>
            <person name="Brown C.T."/>
            <person name="Hug L.A."/>
            <person name="Sharon I."/>
            <person name="Castelle C.J."/>
            <person name="Probst A.J."/>
            <person name="Thomas B.C."/>
            <person name="Singh A."/>
            <person name="Wilkins M.J."/>
            <person name="Karaoz U."/>
            <person name="Brodie E.L."/>
            <person name="Williams K.H."/>
            <person name="Hubbard S.S."/>
            <person name="Banfield J.F."/>
        </authorList>
    </citation>
    <scope>NUCLEOTIDE SEQUENCE [LARGE SCALE GENOMIC DNA]</scope>
</reference>
<evidence type="ECO:0000313" key="3">
    <source>
        <dbReference type="Proteomes" id="UP000178724"/>
    </source>
</evidence>